<proteinExistence type="predicted"/>
<evidence type="ECO:0000313" key="4">
    <source>
        <dbReference type="Proteomes" id="UP001293593"/>
    </source>
</evidence>
<evidence type="ECO:0000313" key="3">
    <source>
        <dbReference type="EMBL" id="KAK4266588.1"/>
    </source>
</evidence>
<dbReference type="InterPro" id="IPR013087">
    <property type="entry name" value="Znf_C2H2_type"/>
</dbReference>
<feature type="compositionally biased region" description="Basic and acidic residues" evidence="1">
    <location>
        <begin position="169"/>
        <end position="178"/>
    </location>
</feature>
<feature type="compositionally biased region" description="Polar residues" evidence="1">
    <location>
        <begin position="992"/>
        <end position="1004"/>
    </location>
</feature>
<organism evidence="3 4">
    <name type="scientific">Acacia crassicarpa</name>
    <name type="common">northern wattle</name>
    <dbReference type="NCBI Taxonomy" id="499986"/>
    <lineage>
        <taxon>Eukaryota</taxon>
        <taxon>Viridiplantae</taxon>
        <taxon>Streptophyta</taxon>
        <taxon>Embryophyta</taxon>
        <taxon>Tracheophyta</taxon>
        <taxon>Spermatophyta</taxon>
        <taxon>Magnoliopsida</taxon>
        <taxon>eudicotyledons</taxon>
        <taxon>Gunneridae</taxon>
        <taxon>Pentapetalae</taxon>
        <taxon>rosids</taxon>
        <taxon>fabids</taxon>
        <taxon>Fabales</taxon>
        <taxon>Fabaceae</taxon>
        <taxon>Caesalpinioideae</taxon>
        <taxon>mimosoid clade</taxon>
        <taxon>Acacieae</taxon>
        <taxon>Acacia</taxon>
    </lineage>
</organism>
<comment type="caution">
    <text evidence="3">The sequence shown here is derived from an EMBL/GenBank/DDBJ whole genome shotgun (WGS) entry which is preliminary data.</text>
</comment>
<gene>
    <name evidence="3" type="ORF">QN277_027483</name>
</gene>
<feature type="domain" description="C2H2-type" evidence="2">
    <location>
        <begin position="22"/>
        <end position="42"/>
    </location>
</feature>
<name>A0AAE1MM14_9FABA</name>
<dbReference type="AlphaFoldDB" id="A0AAE1MM14"/>
<reference evidence="3" key="1">
    <citation type="submission" date="2023-10" db="EMBL/GenBank/DDBJ databases">
        <title>Chromosome-level genome of the transformable northern wattle, Acacia crassicarpa.</title>
        <authorList>
            <person name="Massaro I."/>
            <person name="Sinha N.R."/>
            <person name="Poethig S."/>
            <person name="Leichty A.R."/>
        </authorList>
    </citation>
    <scope>NUCLEOTIDE SEQUENCE</scope>
    <source>
        <strain evidence="3">Acra3RX</strain>
        <tissue evidence="3">Leaf</tissue>
    </source>
</reference>
<feature type="compositionally biased region" description="Basic and acidic residues" evidence="1">
    <location>
        <begin position="1"/>
        <end position="18"/>
    </location>
</feature>
<feature type="compositionally biased region" description="Polar residues" evidence="1">
    <location>
        <begin position="1075"/>
        <end position="1087"/>
    </location>
</feature>
<sequence length="1185" mass="127699">MDDQDPRRIHTPGHESHGVHLCHKCGWPFPNPHPSAKHRRAHKRICGTIEGYKLFDSEGHPHSNASDDSDDDHKALSPKPTTEMSKNEKGGGGIGEKIKRSEDEVFSDAVAHFSDGGLSSDSANNAEKFDRKDPKLSELSENKGFDAGSVSQLIVKSSEDLQMPNPETSKSEEVEAGKPSELPRQPSGFVVEPSSFSDSDLKTEASTVVRSDDSLGIPVNSHHSQAEAMSDVIPQTGKYLTDSNLSSVAETNLKGMDGIESDREMVEIAKSSTNVDEISEKSSKIKVSDEVTYNIADEISQKSSKIEVSDEVTSSGEMADGAATFDQKYNTDFSSVGVGPPDNALHSDADSVADTNASTNVVQMESKHKLQSATCTDPVNAFQENRGGDDVFTLSNPDLAHSQSEFENCMGLEGGVAIQNPLSSYSSESLKHGDDDLKVTSSVTEECGSNSKSNQLIEEKEVLSEEIKQGCISSEPMVEVTAEEHTEVSPAKHTVDGDKTLIEIEASEDSMKSEINKACTVGSEELGSDDVGKNLQHKNLLEGSVIVSSDDFEDFRDCEEEISRKSFNNLHSTEAFEIKEDGLKDTIDEENHSDFKSSRLSKESEIVSPDVHVSDDIIKQEQVRYESHVEEALAEEQAVVYPVTLTAESNPRSDEIRAFMDTVNTEKNESHVSDFSVEQKIDDACKTSQEKGFPEDGVVASSKENLQNLSIDSSPGQTSVVNRDGTVHCEEKRNDIDGLVLNSEFKGGDEESDVEIKVGTFQPSDLLPLEGKTSSDLFKSVDAGETGNTEKCDKNDTQGLGASLVKNALSPNSGSTPFESQIASEDVMDEQARKPTGIDAVSGIKEGTQGDEIINNCKVQEDFNTVSGAYSNSPQAQDAEPLKAVEKHDRELPPHSHLDTHQSAQSFPAVEDNMAVEPCGEASGTSVVTASDGNGNSSVKFGSSAIDASVDSGSRCDSLEGNWGSVSVLSVQSDAPAIMEGEALSSAEAGKSNWNSSKAATQGPLSEKPDLFEPPSFMTLVELDPKAAASECQKGRNPQQPNPTSPQAGWFPTLTQVVNDSQGRKKNEEIIAKVTNWSTRKQSSTPLKSLLGEAANSNKPKSPKLEENQVSPKNGKVATDNGSGLTTVNSILGPESPAAQAARDEAGKEWNSPARYPADIKREKRKVKSRPYWVQFVCCSSVDPR</sequence>
<feature type="compositionally biased region" description="Polar residues" evidence="1">
    <location>
        <begin position="194"/>
        <end position="209"/>
    </location>
</feature>
<dbReference type="EMBL" id="JAWXYG010000008">
    <property type="protein sequence ID" value="KAK4266588.1"/>
    <property type="molecule type" value="Genomic_DNA"/>
</dbReference>
<feature type="region of interest" description="Disordered" evidence="1">
    <location>
        <begin position="981"/>
        <end position="1153"/>
    </location>
</feature>
<dbReference type="PANTHER" id="PTHR35746:SF1">
    <property type="entry name" value="PENTATRICOPEPTIDE REPEAT (PPR) SUPERFAMILY PROTEIN"/>
    <property type="match status" value="1"/>
</dbReference>
<protein>
    <recommendedName>
        <fullName evidence="2">C2H2-type domain-containing protein</fullName>
    </recommendedName>
</protein>
<dbReference type="PANTHER" id="PTHR35746">
    <property type="entry name" value="PENTATRICOPEPTIDE REPEAT (PPR) SUPERFAMILY PROTEIN"/>
    <property type="match status" value="1"/>
</dbReference>
<evidence type="ECO:0000256" key="1">
    <source>
        <dbReference type="SAM" id="MobiDB-lite"/>
    </source>
</evidence>
<evidence type="ECO:0000259" key="2">
    <source>
        <dbReference type="PROSITE" id="PS00028"/>
    </source>
</evidence>
<feature type="compositionally biased region" description="Polar residues" evidence="1">
    <location>
        <begin position="1120"/>
        <end position="1130"/>
    </location>
</feature>
<accession>A0AAE1MM14</accession>
<dbReference type="Proteomes" id="UP001293593">
    <property type="component" value="Unassembled WGS sequence"/>
</dbReference>
<feature type="region of interest" description="Disordered" evidence="1">
    <location>
        <begin position="56"/>
        <end position="227"/>
    </location>
</feature>
<keyword evidence="4" id="KW-1185">Reference proteome</keyword>
<feature type="region of interest" description="Disordered" evidence="1">
    <location>
        <begin position="1"/>
        <end position="20"/>
    </location>
</feature>
<feature type="compositionally biased region" description="Basic and acidic residues" evidence="1">
    <location>
        <begin position="1062"/>
        <end position="1071"/>
    </location>
</feature>
<feature type="region of interest" description="Disordered" evidence="1">
    <location>
        <begin position="475"/>
        <end position="499"/>
    </location>
</feature>
<dbReference type="PROSITE" id="PS00028">
    <property type="entry name" value="ZINC_FINGER_C2H2_1"/>
    <property type="match status" value="1"/>
</dbReference>
<feature type="compositionally biased region" description="Basic and acidic residues" evidence="1">
    <location>
        <begin position="127"/>
        <end position="144"/>
    </location>
</feature>